<accession>A0ACB6QML1</accession>
<name>A0ACB6QML1_9PLEO</name>
<proteinExistence type="predicted"/>
<comment type="caution">
    <text evidence="1">The sequence shown here is derived from an EMBL/GenBank/DDBJ whole genome shotgun (WGS) entry which is preliminary data.</text>
</comment>
<organism evidence="1 2">
    <name type="scientific">Lindgomyces ingoldianus</name>
    <dbReference type="NCBI Taxonomy" id="673940"/>
    <lineage>
        <taxon>Eukaryota</taxon>
        <taxon>Fungi</taxon>
        <taxon>Dikarya</taxon>
        <taxon>Ascomycota</taxon>
        <taxon>Pezizomycotina</taxon>
        <taxon>Dothideomycetes</taxon>
        <taxon>Pleosporomycetidae</taxon>
        <taxon>Pleosporales</taxon>
        <taxon>Lindgomycetaceae</taxon>
        <taxon>Lindgomyces</taxon>
    </lineage>
</organism>
<dbReference type="EMBL" id="MU003521">
    <property type="protein sequence ID" value="KAF2467362.1"/>
    <property type="molecule type" value="Genomic_DNA"/>
</dbReference>
<evidence type="ECO:0000313" key="2">
    <source>
        <dbReference type="Proteomes" id="UP000799755"/>
    </source>
</evidence>
<evidence type="ECO:0000313" key="1">
    <source>
        <dbReference type="EMBL" id="KAF2467362.1"/>
    </source>
</evidence>
<sequence>MAFYDSFPSHRGIPKDRHPSAYQGFGREHWAREKHVRQEPLRARETPREHRERRAPRQPDPPAQRDNLDHSNENHEIYLSQVLAELRTEKRKREAAEKRLKDKSNALAENEATFAAVMDQFQHLQLREEHRKTPLEKLHHNDLHGIQHHHEQGAMREAEKEAMGRKDIDIIRAQMMIWVRQLEHIEDRGKREVQRSRSAEMTSVVCGICEIKGSMKWALESALFDT</sequence>
<reference evidence="1" key="1">
    <citation type="journal article" date="2020" name="Stud. Mycol.">
        <title>101 Dothideomycetes genomes: a test case for predicting lifestyles and emergence of pathogens.</title>
        <authorList>
            <person name="Haridas S."/>
            <person name="Albert R."/>
            <person name="Binder M."/>
            <person name="Bloem J."/>
            <person name="Labutti K."/>
            <person name="Salamov A."/>
            <person name="Andreopoulos B."/>
            <person name="Baker S."/>
            <person name="Barry K."/>
            <person name="Bills G."/>
            <person name="Bluhm B."/>
            <person name="Cannon C."/>
            <person name="Castanera R."/>
            <person name="Culley D."/>
            <person name="Daum C."/>
            <person name="Ezra D."/>
            <person name="Gonzalez J."/>
            <person name="Henrissat B."/>
            <person name="Kuo A."/>
            <person name="Liang C."/>
            <person name="Lipzen A."/>
            <person name="Lutzoni F."/>
            <person name="Magnuson J."/>
            <person name="Mondo S."/>
            <person name="Nolan M."/>
            <person name="Ohm R."/>
            <person name="Pangilinan J."/>
            <person name="Park H.-J."/>
            <person name="Ramirez L."/>
            <person name="Alfaro M."/>
            <person name="Sun H."/>
            <person name="Tritt A."/>
            <person name="Yoshinaga Y."/>
            <person name="Zwiers L.-H."/>
            <person name="Turgeon B."/>
            <person name="Goodwin S."/>
            <person name="Spatafora J."/>
            <person name="Crous P."/>
            <person name="Grigoriev I."/>
        </authorList>
    </citation>
    <scope>NUCLEOTIDE SEQUENCE</scope>
    <source>
        <strain evidence="1">ATCC 200398</strain>
    </source>
</reference>
<keyword evidence="2" id="KW-1185">Reference proteome</keyword>
<gene>
    <name evidence="1" type="ORF">BDR25DRAFT_317104</name>
</gene>
<dbReference type="Proteomes" id="UP000799755">
    <property type="component" value="Unassembled WGS sequence"/>
</dbReference>
<protein>
    <submittedName>
        <fullName evidence="1">Uncharacterized protein</fullName>
    </submittedName>
</protein>